<evidence type="ECO:0000256" key="2">
    <source>
        <dbReference type="SAM" id="SignalP"/>
    </source>
</evidence>
<feature type="signal peptide" evidence="2">
    <location>
        <begin position="1"/>
        <end position="18"/>
    </location>
</feature>
<feature type="chain" id="PRO_5023089542" description="Secreted protein" evidence="2">
    <location>
        <begin position="19"/>
        <end position="141"/>
    </location>
</feature>
<organism evidence="3 4">
    <name type="scientific">Coprinopsis marcescibilis</name>
    <name type="common">Agaric fungus</name>
    <name type="synonym">Psathyrella marcescibilis</name>
    <dbReference type="NCBI Taxonomy" id="230819"/>
    <lineage>
        <taxon>Eukaryota</taxon>
        <taxon>Fungi</taxon>
        <taxon>Dikarya</taxon>
        <taxon>Basidiomycota</taxon>
        <taxon>Agaricomycotina</taxon>
        <taxon>Agaricomycetes</taxon>
        <taxon>Agaricomycetidae</taxon>
        <taxon>Agaricales</taxon>
        <taxon>Agaricineae</taxon>
        <taxon>Psathyrellaceae</taxon>
        <taxon>Coprinopsis</taxon>
    </lineage>
</organism>
<gene>
    <name evidence="3" type="ORF">FA15DRAFT_664422</name>
</gene>
<dbReference type="AlphaFoldDB" id="A0A5C3L7V5"/>
<proteinExistence type="predicted"/>
<protein>
    <recommendedName>
        <fullName evidence="5">Secreted protein</fullName>
    </recommendedName>
</protein>
<dbReference type="EMBL" id="ML210151">
    <property type="protein sequence ID" value="TFK29109.1"/>
    <property type="molecule type" value="Genomic_DNA"/>
</dbReference>
<sequence length="141" mass="16673">MRAFSFLPLLLFSSIAQAEMGPAKRYDTRNTLAEAAIFEDRGYYEDLQYTSRDYYFPDDHELNREFDDSDDLAARSHFVQVADTHNRELLDEPATVAARSTPGHHKTDEVPERERRKMWLRRRRRRRAALLAIRRPIHGDH</sequence>
<name>A0A5C3L7V5_COPMA</name>
<evidence type="ECO:0000256" key="1">
    <source>
        <dbReference type="SAM" id="MobiDB-lite"/>
    </source>
</evidence>
<dbReference type="Proteomes" id="UP000307440">
    <property type="component" value="Unassembled WGS sequence"/>
</dbReference>
<keyword evidence="2" id="KW-0732">Signal</keyword>
<evidence type="ECO:0000313" key="4">
    <source>
        <dbReference type="Proteomes" id="UP000307440"/>
    </source>
</evidence>
<reference evidence="3 4" key="1">
    <citation type="journal article" date="2019" name="Nat. Ecol. Evol.">
        <title>Megaphylogeny resolves global patterns of mushroom evolution.</title>
        <authorList>
            <person name="Varga T."/>
            <person name="Krizsan K."/>
            <person name="Foldi C."/>
            <person name="Dima B."/>
            <person name="Sanchez-Garcia M."/>
            <person name="Sanchez-Ramirez S."/>
            <person name="Szollosi G.J."/>
            <person name="Szarkandi J.G."/>
            <person name="Papp V."/>
            <person name="Albert L."/>
            <person name="Andreopoulos W."/>
            <person name="Angelini C."/>
            <person name="Antonin V."/>
            <person name="Barry K.W."/>
            <person name="Bougher N.L."/>
            <person name="Buchanan P."/>
            <person name="Buyck B."/>
            <person name="Bense V."/>
            <person name="Catcheside P."/>
            <person name="Chovatia M."/>
            <person name="Cooper J."/>
            <person name="Damon W."/>
            <person name="Desjardin D."/>
            <person name="Finy P."/>
            <person name="Geml J."/>
            <person name="Haridas S."/>
            <person name="Hughes K."/>
            <person name="Justo A."/>
            <person name="Karasinski D."/>
            <person name="Kautmanova I."/>
            <person name="Kiss B."/>
            <person name="Kocsube S."/>
            <person name="Kotiranta H."/>
            <person name="LaButti K.M."/>
            <person name="Lechner B.E."/>
            <person name="Liimatainen K."/>
            <person name="Lipzen A."/>
            <person name="Lukacs Z."/>
            <person name="Mihaltcheva S."/>
            <person name="Morgado L.N."/>
            <person name="Niskanen T."/>
            <person name="Noordeloos M.E."/>
            <person name="Ohm R.A."/>
            <person name="Ortiz-Santana B."/>
            <person name="Ovrebo C."/>
            <person name="Racz N."/>
            <person name="Riley R."/>
            <person name="Savchenko A."/>
            <person name="Shiryaev A."/>
            <person name="Soop K."/>
            <person name="Spirin V."/>
            <person name="Szebenyi C."/>
            <person name="Tomsovsky M."/>
            <person name="Tulloss R.E."/>
            <person name="Uehling J."/>
            <person name="Grigoriev I.V."/>
            <person name="Vagvolgyi C."/>
            <person name="Papp T."/>
            <person name="Martin F.M."/>
            <person name="Miettinen O."/>
            <person name="Hibbett D.S."/>
            <person name="Nagy L.G."/>
        </authorList>
    </citation>
    <scope>NUCLEOTIDE SEQUENCE [LARGE SCALE GENOMIC DNA]</scope>
    <source>
        <strain evidence="3 4">CBS 121175</strain>
    </source>
</reference>
<keyword evidence="4" id="KW-1185">Reference proteome</keyword>
<accession>A0A5C3L7V5</accession>
<evidence type="ECO:0008006" key="5">
    <source>
        <dbReference type="Google" id="ProtNLM"/>
    </source>
</evidence>
<feature type="region of interest" description="Disordered" evidence="1">
    <location>
        <begin position="94"/>
        <end position="113"/>
    </location>
</feature>
<evidence type="ECO:0000313" key="3">
    <source>
        <dbReference type="EMBL" id="TFK29109.1"/>
    </source>
</evidence>